<dbReference type="RefSeq" id="WP_369190156.1">
    <property type="nucleotide sequence ID" value="NZ_CP163431.1"/>
</dbReference>
<gene>
    <name evidence="1" type="ORF">AB5J58_32760</name>
</gene>
<name>A0AB39MFK2_9ACTN</name>
<reference evidence="1" key="1">
    <citation type="submission" date="2024-07" db="EMBL/GenBank/DDBJ databases">
        <authorList>
            <person name="Yu S.T."/>
        </authorList>
    </citation>
    <scope>NUCLEOTIDE SEQUENCE</scope>
    <source>
        <strain evidence="1">R08</strain>
    </source>
</reference>
<dbReference type="Gene3D" id="2.60.120.260">
    <property type="entry name" value="Galactose-binding domain-like"/>
    <property type="match status" value="1"/>
</dbReference>
<evidence type="ECO:0000313" key="1">
    <source>
        <dbReference type="EMBL" id="XDQ04644.1"/>
    </source>
</evidence>
<protein>
    <recommendedName>
        <fullName evidence="2">Minor tail protein</fullName>
    </recommendedName>
</protein>
<dbReference type="AlphaFoldDB" id="A0AB39MFK2"/>
<evidence type="ECO:0008006" key="2">
    <source>
        <dbReference type="Google" id="ProtNLM"/>
    </source>
</evidence>
<proteinExistence type="predicted"/>
<organism evidence="1">
    <name type="scientific">Streptomyces sp. R08</name>
    <dbReference type="NCBI Taxonomy" id="3238624"/>
    <lineage>
        <taxon>Bacteria</taxon>
        <taxon>Bacillati</taxon>
        <taxon>Actinomycetota</taxon>
        <taxon>Actinomycetes</taxon>
        <taxon>Kitasatosporales</taxon>
        <taxon>Streptomycetaceae</taxon>
        <taxon>Streptomyces</taxon>
    </lineage>
</organism>
<accession>A0AB39MFK2</accession>
<dbReference type="EMBL" id="CP163431">
    <property type="protein sequence ID" value="XDQ04644.1"/>
    <property type="molecule type" value="Genomic_DNA"/>
</dbReference>
<sequence>MSYGNPNLIPDASSGFESGSHGWTAGSNTTLSVVTGQWLSGAQSLRATATAAGSVTFTSPRITGITGGAEYVARVPIRRNSTTAGQVATLTITWYNAASGGTSLGTSVTTLTLTGTGTGWFYYNYPVVAANAPAAALSATITLAVSGMAAAEYVGTDDVYLGVTQSYPGNVYGFNTASIEVDTSGWKIDTGSMVRGNWILFGGSGYYALEYTSAAAGTIDIRTNSFIGVVPGTTYLAYACIYAPVVATTWYVELRWYDSAFNEVGTREQRTYSVGVASIQRTAIVGTAPTGAMYTKAFYRPVATAANQVFVIDDASLLVAPNAAGNLLTYDEYSAESALPAWTFDNGTTAWTYFDTTLTDGYGAVRVQPTTQGLVTGTLNRLVPVTAGTTYKVAAVMYRQNTDTAQTISSASRVRVDWYDSAGNLLSPDNPDQFYNLDSPIGFAAQSITETRTAPDGTAFARVGVEFDSTSPLINYWYVDNVVLVAADPEYTLVTDNDTGRVTLTVNSTPPAAYAATKVTVRRMDDDGKSSQLRGYGYTYDLAPYSVSPILIEDYEAPLGSRVWYNIEWFKADNSRTGYRLYTQSVDAPTLANPDYVWFKSPGLPALNTQLMVEAPIKWQREARAAGYSIVGRRNPVIVTDTRPGRTATLTLLVWDEPSNTTFDALLDTGLPALIQATPGYGIDGNLYLSIGQVEVESVTNAANIPGWRWTLSVTEIDRPGGGLQGSSSGTWQTVYDTFATWSDMFSAQDSWADVLTNPAST</sequence>